<dbReference type="InterPro" id="IPR001279">
    <property type="entry name" value="Metallo-B-lactamas"/>
</dbReference>
<evidence type="ECO:0000313" key="2">
    <source>
        <dbReference type="EMBL" id="CAB4679777.1"/>
    </source>
</evidence>
<evidence type="ECO:0000313" key="6">
    <source>
        <dbReference type="EMBL" id="CAB4965780.1"/>
    </source>
</evidence>
<dbReference type="EMBL" id="CAFBMA010000006">
    <property type="protein sequence ID" value="CAB4896208.1"/>
    <property type="molecule type" value="Genomic_DNA"/>
</dbReference>
<dbReference type="EMBL" id="CAEZYD010000009">
    <property type="protein sequence ID" value="CAB4710304.1"/>
    <property type="molecule type" value="Genomic_DNA"/>
</dbReference>
<reference evidence="3" key="1">
    <citation type="submission" date="2020-05" db="EMBL/GenBank/DDBJ databases">
        <authorList>
            <person name="Chiriac C."/>
            <person name="Salcher M."/>
            <person name="Ghai R."/>
            <person name="Kavagutti S V."/>
        </authorList>
    </citation>
    <scope>NUCLEOTIDE SEQUENCE</scope>
</reference>
<gene>
    <name evidence="2" type="ORF">UFOPK2343_01008</name>
    <name evidence="3" type="ORF">UFOPK2652_00753</name>
    <name evidence="4" type="ORF">UFOPK3128_00934</name>
    <name evidence="5" type="ORF">UFOPK3511_00764</name>
    <name evidence="6" type="ORF">UFOPK3880_00891</name>
    <name evidence="7" type="ORF">UFOPK4146_00522</name>
</gene>
<feature type="domain" description="Metallo-beta-lactamase" evidence="1">
    <location>
        <begin position="25"/>
        <end position="219"/>
    </location>
</feature>
<dbReference type="EMBL" id="CAFBNU010000008">
    <property type="protein sequence ID" value="CAB4965780.1"/>
    <property type="molecule type" value="Genomic_DNA"/>
</dbReference>
<dbReference type="AlphaFoldDB" id="A0A6J6QSL0"/>
<dbReference type="SMART" id="SM00849">
    <property type="entry name" value="Lactamase_B"/>
    <property type="match status" value="1"/>
</dbReference>
<dbReference type="Pfam" id="PF00753">
    <property type="entry name" value="Lactamase_B"/>
    <property type="match status" value="1"/>
</dbReference>
<dbReference type="InterPro" id="IPR036866">
    <property type="entry name" value="RibonucZ/Hydroxyglut_hydro"/>
</dbReference>
<name>A0A6J6QSL0_9ZZZZ</name>
<organism evidence="3">
    <name type="scientific">freshwater metagenome</name>
    <dbReference type="NCBI Taxonomy" id="449393"/>
    <lineage>
        <taxon>unclassified sequences</taxon>
        <taxon>metagenomes</taxon>
        <taxon>ecological metagenomes</taxon>
    </lineage>
</organism>
<evidence type="ECO:0000259" key="1">
    <source>
        <dbReference type="SMART" id="SM00849"/>
    </source>
</evidence>
<dbReference type="EMBL" id="CAFAAZ010000007">
    <property type="protein sequence ID" value="CAB4822962.1"/>
    <property type="molecule type" value="Genomic_DNA"/>
</dbReference>
<evidence type="ECO:0000313" key="5">
    <source>
        <dbReference type="EMBL" id="CAB4896208.1"/>
    </source>
</evidence>
<dbReference type="PANTHER" id="PTHR23131">
    <property type="entry name" value="ENDORIBONUCLEASE LACTB2"/>
    <property type="match status" value="1"/>
</dbReference>
<dbReference type="PANTHER" id="PTHR23131:SF0">
    <property type="entry name" value="ENDORIBONUCLEASE LACTB2"/>
    <property type="match status" value="1"/>
</dbReference>
<accession>A0A6J6QSL0</accession>
<proteinExistence type="predicted"/>
<evidence type="ECO:0000313" key="3">
    <source>
        <dbReference type="EMBL" id="CAB4710304.1"/>
    </source>
</evidence>
<dbReference type="EMBL" id="CAFBPT010000003">
    <property type="protein sequence ID" value="CAB5025571.1"/>
    <property type="molecule type" value="Genomic_DNA"/>
</dbReference>
<dbReference type="SUPFAM" id="SSF56281">
    <property type="entry name" value="Metallo-hydrolase/oxidoreductase"/>
    <property type="match status" value="1"/>
</dbReference>
<dbReference type="Gene3D" id="3.60.15.10">
    <property type="entry name" value="Ribonuclease Z/Hydroxyacylglutathione hydrolase-like"/>
    <property type="match status" value="1"/>
</dbReference>
<evidence type="ECO:0000313" key="4">
    <source>
        <dbReference type="EMBL" id="CAB4822962.1"/>
    </source>
</evidence>
<dbReference type="EMBL" id="CAEZXD010000029">
    <property type="protein sequence ID" value="CAB4679777.1"/>
    <property type="molecule type" value="Genomic_DNA"/>
</dbReference>
<dbReference type="InterPro" id="IPR050662">
    <property type="entry name" value="Sec-metab_biosynth-thioest"/>
</dbReference>
<protein>
    <submittedName>
        <fullName evidence="3">Unannotated protein</fullName>
    </submittedName>
</protein>
<sequence length="248" mass="26970">MKLSADVYLVGGGDFNGFGLSNDMDSHIYAVDGGSEIALIDCGMATAGSVEKIVSNMRNDGLDPGKLRKIFLTHYHIDHCGGLNEWQNRFGLEAYIDGCVSDSILLGDIEKTGFRLAQKSGIYPADYIFEKPKSVIGLKANDEIEIGNLQVMFLPTPGHCDGHSSYLIAGKNKNFFSGDCIFAGGKIALSNTEDCDIRKYRESILTLDDLEFDALLPGHGAIALQNGKDHIRIAADAFRTLSLPKNFI</sequence>
<evidence type="ECO:0000313" key="7">
    <source>
        <dbReference type="EMBL" id="CAB5025571.1"/>
    </source>
</evidence>